<dbReference type="InterPro" id="IPR001584">
    <property type="entry name" value="Integrase_cat-core"/>
</dbReference>
<reference evidence="4" key="1">
    <citation type="submission" date="2016-06" db="UniProtKB">
        <authorList>
            <consortium name="WormBaseParasite"/>
        </authorList>
    </citation>
    <scope>IDENTIFICATION</scope>
</reference>
<dbReference type="OrthoDB" id="6144934at2759"/>
<dbReference type="AlphaFoldDB" id="A0A183B5F9"/>
<sequence length="96" mass="10677">MHVDLVALLPPSGGFTYLLTYVDRFLRWSKAIPLPNCTVESAAKALLERWVATNGWPVTLTTDKGSHFEEAFKGSTQYTGLHSRLDRTRVGQTVPS</sequence>
<protein>
    <submittedName>
        <fullName evidence="4">Integrase catalytic domain-containing protein</fullName>
    </submittedName>
</protein>
<dbReference type="EMBL" id="UZAN01057587">
    <property type="protein sequence ID" value="VDP91716.1"/>
    <property type="molecule type" value="Genomic_DNA"/>
</dbReference>
<evidence type="ECO:0000259" key="1">
    <source>
        <dbReference type="PROSITE" id="PS50994"/>
    </source>
</evidence>
<evidence type="ECO:0000313" key="4">
    <source>
        <dbReference type="WBParaSite" id="ECPE_0001448401-mRNA-1"/>
    </source>
</evidence>
<dbReference type="Proteomes" id="UP000272942">
    <property type="component" value="Unassembled WGS sequence"/>
</dbReference>
<dbReference type="PROSITE" id="PS50994">
    <property type="entry name" value="INTEGRASE"/>
    <property type="match status" value="1"/>
</dbReference>
<gene>
    <name evidence="2" type="ORF">ECPE_LOCUS14444</name>
</gene>
<dbReference type="Gene3D" id="3.30.420.10">
    <property type="entry name" value="Ribonuclease H-like superfamily/Ribonuclease H"/>
    <property type="match status" value="1"/>
</dbReference>
<dbReference type="InterPro" id="IPR012337">
    <property type="entry name" value="RNaseH-like_sf"/>
</dbReference>
<reference evidence="2 3" key="2">
    <citation type="submission" date="2018-11" db="EMBL/GenBank/DDBJ databases">
        <authorList>
            <consortium name="Pathogen Informatics"/>
        </authorList>
    </citation>
    <scope>NUCLEOTIDE SEQUENCE [LARGE SCALE GENOMIC DNA]</scope>
    <source>
        <strain evidence="2 3">Egypt</strain>
    </source>
</reference>
<dbReference type="SUPFAM" id="SSF53098">
    <property type="entry name" value="Ribonuclease H-like"/>
    <property type="match status" value="1"/>
</dbReference>
<keyword evidence="3" id="KW-1185">Reference proteome</keyword>
<dbReference type="InterPro" id="IPR036397">
    <property type="entry name" value="RNaseH_sf"/>
</dbReference>
<organism evidence="4">
    <name type="scientific">Echinostoma caproni</name>
    <dbReference type="NCBI Taxonomy" id="27848"/>
    <lineage>
        <taxon>Eukaryota</taxon>
        <taxon>Metazoa</taxon>
        <taxon>Spiralia</taxon>
        <taxon>Lophotrochozoa</taxon>
        <taxon>Platyhelminthes</taxon>
        <taxon>Trematoda</taxon>
        <taxon>Digenea</taxon>
        <taxon>Plagiorchiida</taxon>
        <taxon>Echinostomata</taxon>
        <taxon>Echinostomatoidea</taxon>
        <taxon>Echinostomatidae</taxon>
        <taxon>Echinostoma</taxon>
    </lineage>
</organism>
<dbReference type="WBParaSite" id="ECPE_0001448401-mRNA-1">
    <property type="protein sequence ID" value="ECPE_0001448401-mRNA-1"/>
    <property type="gene ID" value="ECPE_0001448401"/>
</dbReference>
<feature type="domain" description="Integrase catalytic" evidence="1">
    <location>
        <begin position="1"/>
        <end position="96"/>
    </location>
</feature>
<proteinExistence type="predicted"/>
<name>A0A183B5F9_9TREM</name>
<accession>A0A183B5F9</accession>
<evidence type="ECO:0000313" key="3">
    <source>
        <dbReference type="Proteomes" id="UP000272942"/>
    </source>
</evidence>
<dbReference type="GO" id="GO:0003676">
    <property type="term" value="F:nucleic acid binding"/>
    <property type="evidence" value="ECO:0007669"/>
    <property type="project" value="InterPro"/>
</dbReference>
<dbReference type="GO" id="GO:0015074">
    <property type="term" value="P:DNA integration"/>
    <property type="evidence" value="ECO:0007669"/>
    <property type="project" value="InterPro"/>
</dbReference>
<evidence type="ECO:0000313" key="2">
    <source>
        <dbReference type="EMBL" id="VDP91716.1"/>
    </source>
</evidence>